<dbReference type="InterPro" id="IPR001046">
    <property type="entry name" value="NRAMP_fam"/>
</dbReference>
<evidence type="ECO:0000256" key="3">
    <source>
        <dbReference type="ARBA" id="ARBA00022989"/>
    </source>
</evidence>
<dbReference type="HAMAP" id="MF_00221">
    <property type="entry name" value="NRAMP"/>
    <property type="match status" value="1"/>
</dbReference>
<dbReference type="OMA" id="AQNCKKH"/>
<comment type="subcellular location">
    <subcellularLocation>
        <location evidence="1">Membrane</location>
        <topology evidence="1">Multi-pass membrane protein</topology>
    </subcellularLocation>
</comment>
<feature type="transmembrane region" description="Helical" evidence="5">
    <location>
        <begin position="236"/>
        <end position="258"/>
    </location>
</feature>
<keyword evidence="2 5" id="KW-0812">Transmembrane</keyword>
<dbReference type="PANTHER" id="PTHR11706:SF50">
    <property type="entry name" value="MANGANESE TRANSPORTER SMF2"/>
    <property type="match status" value="1"/>
</dbReference>
<feature type="transmembrane region" description="Helical" evidence="5">
    <location>
        <begin position="351"/>
        <end position="375"/>
    </location>
</feature>
<dbReference type="HOGENOM" id="CLU_020088_4_1_1"/>
<dbReference type="GO" id="GO:0005886">
    <property type="term" value="C:plasma membrane"/>
    <property type="evidence" value="ECO:0007669"/>
    <property type="project" value="TreeGrafter"/>
</dbReference>
<feature type="transmembrane region" description="Helical" evidence="5">
    <location>
        <begin position="443"/>
        <end position="461"/>
    </location>
</feature>
<keyword evidence="7" id="KW-1185">Reference proteome</keyword>
<protein>
    <submittedName>
        <fullName evidence="6">Uncharacterized protein</fullName>
    </submittedName>
</protein>
<feature type="transmembrane region" description="Helical" evidence="5">
    <location>
        <begin position="281"/>
        <end position="300"/>
    </location>
</feature>
<dbReference type="KEGG" id="tpf:TPHA_0E02220"/>
<dbReference type="Pfam" id="PF01566">
    <property type="entry name" value="Nramp"/>
    <property type="match status" value="1"/>
</dbReference>
<feature type="transmembrane region" description="Helical" evidence="5">
    <location>
        <begin position="173"/>
        <end position="198"/>
    </location>
</feature>
<feature type="transmembrane region" description="Helical" evidence="5">
    <location>
        <begin position="204"/>
        <end position="224"/>
    </location>
</feature>
<name>G8BTT6_TETPH</name>
<gene>
    <name evidence="6" type="primary">TPHA0E02220</name>
    <name evidence="6" type="ordered locus">TPHA_0E02220</name>
</gene>
<dbReference type="STRING" id="1071381.G8BTT6"/>
<sequence length="610" mass="66466">MVNVKFSALQEDGVISHSNDIESTSIQTSPTVADLNENIITSSASAATASPEDDINEFEITSNPLENDDYQNLNLYMSQYQNTSTLGKVVGFLREYARFIGPGLMVSVSYMDPGNYSTAVAAGSAHRYKLLFSVFVSNLMAAFWQCLCAKLGAVTGLDLAQNCKKHLPYRVNITLYILAEVAIIATDLAEVVGTAIALNILFKVPLALGVVLTVIDVLIVLMAYKPNGDLRLIRWFEAFVSLLVVLTVICFGFELHYAELGPAKEIFKGFLPSAAAFQGDGLYLSLAILGATVMPHSLYLGSGVVQPRLRDYDINHGHYKPDEVDTENNHEDYKPSFEAIDATLHYTIAELLISLFTVALFVNCSILIVSGATLYGTTQDSQEADLFSIYDLLCETLSKTAGTIFVLALLFSGQSAGIVCTLSGQMVSEGFLNWTIPPALRRSLTRAVAITPCLILVLVAGRDGLSGALNASQVVLSLLLPFVSAPLLLLTSRKDIMSVEISDNVNRTSHVNSTIKSGSLFSFSQSLKKNKNKNAHSDEEYIQLRHMDSEGEEQDDNQVLAVPLNTDNVAYKDMSNSWFTTVAAAALWLAVSLLNFYMLISFATGKDVHF</sequence>
<evidence type="ECO:0000256" key="1">
    <source>
        <dbReference type="ARBA" id="ARBA00004141"/>
    </source>
</evidence>
<dbReference type="AlphaFoldDB" id="G8BTT6"/>
<dbReference type="EMBL" id="HE612860">
    <property type="protein sequence ID" value="CCE63314.1"/>
    <property type="molecule type" value="Genomic_DNA"/>
</dbReference>
<keyword evidence="3 5" id="KW-1133">Transmembrane helix</keyword>
<dbReference type="PANTHER" id="PTHR11706">
    <property type="entry name" value="SOLUTE CARRIER PROTEIN FAMILY 11 MEMBER"/>
    <property type="match status" value="1"/>
</dbReference>
<organism evidence="6 7">
    <name type="scientific">Tetrapisispora phaffii (strain ATCC 24235 / CBS 4417 / NBRC 1672 / NRRL Y-8282 / UCD 70-5)</name>
    <name type="common">Yeast</name>
    <name type="synonym">Fabospora phaffii</name>
    <dbReference type="NCBI Taxonomy" id="1071381"/>
    <lineage>
        <taxon>Eukaryota</taxon>
        <taxon>Fungi</taxon>
        <taxon>Dikarya</taxon>
        <taxon>Ascomycota</taxon>
        <taxon>Saccharomycotina</taxon>
        <taxon>Saccharomycetes</taxon>
        <taxon>Saccharomycetales</taxon>
        <taxon>Saccharomycetaceae</taxon>
        <taxon>Tetrapisispora</taxon>
    </lineage>
</organism>
<feature type="transmembrane region" description="Helical" evidence="5">
    <location>
        <begin position="467"/>
        <end position="490"/>
    </location>
</feature>
<dbReference type="GO" id="GO:0034755">
    <property type="term" value="P:iron ion transmembrane transport"/>
    <property type="evidence" value="ECO:0007669"/>
    <property type="project" value="TreeGrafter"/>
</dbReference>
<dbReference type="NCBIfam" id="NF037982">
    <property type="entry name" value="Nramp_1"/>
    <property type="match status" value="1"/>
</dbReference>
<dbReference type="NCBIfam" id="TIGR01197">
    <property type="entry name" value="nramp"/>
    <property type="match status" value="1"/>
</dbReference>
<evidence type="ECO:0000256" key="4">
    <source>
        <dbReference type="ARBA" id="ARBA00023136"/>
    </source>
</evidence>
<dbReference type="GO" id="GO:0030026">
    <property type="term" value="P:intracellular manganese ion homeostasis"/>
    <property type="evidence" value="ECO:0007669"/>
    <property type="project" value="TreeGrafter"/>
</dbReference>
<dbReference type="Proteomes" id="UP000005666">
    <property type="component" value="Chromosome 5"/>
</dbReference>
<reference evidence="6 7" key="1">
    <citation type="journal article" date="2011" name="Proc. Natl. Acad. Sci. U.S.A.">
        <title>Evolutionary erosion of yeast sex chromosomes by mating-type switching accidents.</title>
        <authorList>
            <person name="Gordon J.L."/>
            <person name="Armisen D."/>
            <person name="Proux-Wera E."/>
            <person name="Oheigeartaigh S.S."/>
            <person name="Byrne K.P."/>
            <person name="Wolfe K.H."/>
        </authorList>
    </citation>
    <scope>NUCLEOTIDE SEQUENCE [LARGE SCALE GENOMIC DNA]</scope>
    <source>
        <strain evidence="7">ATCC 24235 / CBS 4417 / NBRC 1672 / NRRL Y-8282 / UCD 70-5</strain>
    </source>
</reference>
<evidence type="ECO:0000313" key="6">
    <source>
        <dbReference type="EMBL" id="CCE63314.1"/>
    </source>
</evidence>
<accession>G8BTT6</accession>
<feature type="transmembrane region" description="Helical" evidence="5">
    <location>
        <begin position="401"/>
        <end position="422"/>
    </location>
</feature>
<dbReference type="GeneID" id="11531525"/>
<dbReference type="GO" id="GO:0005384">
    <property type="term" value="F:manganese ion transmembrane transporter activity"/>
    <property type="evidence" value="ECO:0007669"/>
    <property type="project" value="TreeGrafter"/>
</dbReference>
<dbReference type="GO" id="GO:0015086">
    <property type="term" value="F:cadmium ion transmembrane transporter activity"/>
    <property type="evidence" value="ECO:0007669"/>
    <property type="project" value="TreeGrafter"/>
</dbReference>
<evidence type="ECO:0000256" key="2">
    <source>
        <dbReference type="ARBA" id="ARBA00022692"/>
    </source>
</evidence>
<keyword evidence="4 5" id="KW-0472">Membrane</keyword>
<evidence type="ECO:0000256" key="5">
    <source>
        <dbReference type="SAM" id="Phobius"/>
    </source>
</evidence>
<evidence type="ECO:0000313" key="7">
    <source>
        <dbReference type="Proteomes" id="UP000005666"/>
    </source>
</evidence>
<dbReference type="PRINTS" id="PR00447">
    <property type="entry name" value="NATRESASSCMP"/>
</dbReference>
<dbReference type="RefSeq" id="XP_003685748.1">
    <property type="nucleotide sequence ID" value="XM_003685700.1"/>
</dbReference>
<dbReference type="eggNOG" id="KOG1291">
    <property type="taxonomic scope" value="Eukaryota"/>
</dbReference>
<proteinExistence type="inferred from homology"/>
<feature type="transmembrane region" description="Helical" evidence="5">
    <location>
        <begin position="578"/>
        <end position="600"/>
    </location>
</feature>
<dbReference type="OrthoDB" id="409173at2759"/>